<dbReference type="SUPFAM" id="SSF56935">
    <property type="entry name" value="Porins"/>
    <property type="match status" value="1"/>
</dbReference>
<reference evidence="9 10" key="1">
    <citation type="submission" date="2016-10" db="EMBL/GenBank/DDBJ databases">
        <authorList>
            <person name="de Groot N.N."/>
        </authorList>
    </citation>
    <scope>NUCLEOTIDE SEQUENCE [LARGE SCALE GENOMIC DNA]</scope>
    <source>
        <strain evidence="9 10">S5-249</strain>
    </source>
</reference>
<dbReference type="Pfam" id="PF00593">
    <property type="entry name" value="TonB_dep_Rec_b-barrel"/>
    <property type="match status" value="1"/>
</dbReference>
<keyword evidence="10" id="KW-1185">Reference proteome</keyword>
<feature type="signal peptide" evidence="6">
    <location>
        <begin position="1"/>
        <end position="23"/>
    </location>
</feature>
<dbReference type="InterPro" id="IPR037066">
    <property type="entry name" value="Plug_dom_sf"/>
</dbReference>
<dbReference type="CDD" id="cd01347">
    <property type="entry name" value="ligand_gated_channel"/>
    <property type="match status" value="1"/>
</dbReference>
<keyword evidence="6" id="KW-0732">Signal</keyword>
<dbReference type="Pfam" id="PF07715">
    <property type="entry name" value="Plug"/>
    <property type="match status" value="1"/>
</dbReference>
<comment type="subcellular location">
    <subcellularLocation>
        <location evidence="1 4">Cell outer membrane</location>
    </subcellularLocation>
</comment>
<evidence type="ECO:0000313" key="10">
    <source>
        <dbReference type="Proteomes" id="UP000198824"/>
    </source>
</evidence>
<dbReference type="GO" id="GO:0009279">
    <property type="term" value="C:cell outer membrane"/>
    <property type="evidence" value="ECO:0007669"/>
    <property type="project" value="UniProtKB-SubCell"/>
</dbReference>
<dbReference type="PANTHER" id="PTHR40980">
    <property type="entry name" value="PLUG DOMAIN-CONTAINING PROTEIN"/>
    <property type="match status" value="1"/>
</dbReference>
<evidence type="ECO:0000256" key="1">
    <source>
        <dbReference type="ARBA" id="ARBA00004442"/>
    </source>
</evidence>
<dbReference type="InterPro" id="IPR012910">
    <property type="entry name" value="Plug_dom"/>
</dbReference>
<dbReference type="Gene3D" id="2.170.130.10">
    <property type="entry name" value="TonB-dependent receptor, plug domain"/>
    <property type="match status" value="1"/>
</dbReference>
<organism evidence="9 10">
    <name type="scientific">Sphingomonas jatrophae</name>
    <dbReference type="NCBI Taxonomy" id="1166337"/>
    <lineage>
        <taxon>Bacteria</taxon>
        <taxon>Pseudomonadati</taxon>
        <taxon>Pseudomonadota</taxon>
        <taxon>Alphaproteobacteria</taxon>
        <taxon>Sphingomonadales</taxon>
        <taxon>Sphingomonadaceae</taxon>
        <taxon>Sphingomonas</taxon>
    </lineage>
</organism>
<feature type="region of interest" description="Disordered" evidence="5">
    <location>
        <begin position="25"/>
        <end position="51"/>
    </location>
</feature>
<feature type="compositionally biased region" description="Low complexity" evidence="5">
    <location>
        <begin position="25"/>
        <end position="34"/>
    </location>
</feature>
<dbReference type="NCBIfam" id="TIGR01782">
    <property type="entry name" value="TonB-Xanth-Caul"/>
    <property type="match status" value="1"/>
</dbReference>
<evidence type="ECO:0000259" key="8">
    <source>
        <dbReference type="Pfam" id="PF07715"/>
    </source>
</evidence>
<keyword evidence="4" id="KW-0798">TonB box</keyword>
<protein>
    <submittedName>
        <fullName evidence="9">Iron complex outermembrane recepter protein</fullName>
    </submittedName>
</protein>
<dbReference type="Proteomes" id="UP000198824">
    <property type="component" value="Unassembled WGS sequence"/>
</dbReference>
<name>A0A1I6K8Y7_9SPHN</name>
<evidence type="ECO:0000256" key="5">
    <source>
        <dbReference type="SAM" id="MobiDB-lite"/>
    </source>
</evidence>
<feature type="domain" description="TonB-dependent receptor-like beta-barrel" evidence="7">
    <location>
        <begin position="410"/>
        <end position="874"/>
    </location>
</feature>
<evidence type="ECO:0000256" key="4">
    <source>
        <dbReference type="RuleBase" id="RU003357"/>
    </source>
</evidence>
<feature type="chain" id="PRO_5011476682" evidence="6">
    <location>
        <begin position="24"/>
        <end position="907"/>
    </location>
</feature>
<dbReference type="Gene3D" id="2.40.170.20">
    <property type="entry name" value="TonB-dependent receptor, beta-barrel domain"/>
    <property type="match status" value="1"/>
</dbReference>
<dbReference type="InterPro" id="IPR000531">
    <property type="entry name" value="Beta-barrel_TonB"/>
</dbReference>
<evidence type="ECO:0000256" key="2">
    <source>
        <dbReference type="ARBA" id="ARBA00023136"/>
    </source>
</evidence>
<dbReference type="AlphaFoldDB" id="A0A1I6K8Y7"/>
<sequence length="907" mass="97428">MAIRGVFTATASLLALMATAAAAQDSAPSDTPSSGAVRPGPSDTGSGDADEIVVTGIRQSLRASIDAKRNSDVVADIISAEDIGKFPDKNVAEALQRIPGVVINRTFGEGERVSLRGTAPNLTKTLVNGHSIATADWFIEDQLAATRSFNYLTLPAEIVGQLDVYKSPQADVEEGGIGGTINVHTRHPLDLAAFSVSASAQAVYSERSDKFDPQASGLVSWKNADETFGVLVGGVYQKRRTRRDGVEILGYTATTVGGQTVQVPSLIGSALFEQKRERIGGNVELQFRPTETLEVIATGLYSRFNADNFNRNFMAWGSNALGGGGTLTGAQVQDGYVTAGTITSTPTGRAVVYDAIYREALAQTWSADLDTTWKPTDADTVHIKIGYTKAKGDTANQPFYEGGAPGSFTFDYTDGRVPEVSFRGIDPDNPSSLIFDFASFHNIGNRDKEKYAYADWQHDLDLGLLSSIKVGAKYTDHDRNTFFLATTYGGFFVPLSTTGCGGRGCTSADFDGGSTPGDFLENIARPGTLTSYWNVDASALASAIAALPASARARIPNPPENFAINEKTYGGYAMAKLGRAGDDFHGNFGVRVIRTEQRSAGNLLGVAPTTPGAVTDNAFGVYLPIEVKRAYTDILPSVNLALNLTPDLVVRFGAGRTVARPDYTDIVPRVSLNPGALAGDGGDPSVQPYRANGADLSIEWYPDRETIFAAALYYKDIKSYIVNRTVQERFPVETSTPNLSRCTPAGTANPNLYNCLFDINRRSNGSGGTNKGIELQASRRIWGPIGAIVNYTYSDASSDSGDPIPGNSKHALNVTGYFENDWLSARLSYNYRSKFFINIDRAAQLNQAATESLDGSINLRLTDNIALTADAVNLTNEKIRQYAGISTAFRARYDNGRIFYAGVRVKY</sequence>
<accession>A0A1I6K8Y7</accession>
<dbReference type="RefSeq" id="WP_093312819.1">
    <property type="nucleotide sequence ID" value="NZ_FOZG01000001.1"/>
</dbReference>
<feature type="domain" description="TonB-dependent receptor plug" evidence="8">
    <location>
        <begin position="68"/>
        <end position="180"/>
    </location>
</feature>
<dbReference type="EMBL" id="FOZG01000001">
    <property type="protein sequence ID" value="SFR87657.1"/>
    <property type="molecule type" value="Genomic_DNA"/>
</dbReference>
<evidence type="ECO:0000256" key="3">
    <source>
        <dbReference type="ARBA" id="ARBA00023237"/>
    </source>
</evidence>
<dbReference type="InterPro" id="IPR036942">
    <property type="entry name" value="Beta-barrel_TonB_sf"/>
</dbReference>
<keyword evidence="3" id="KW-0998">Cell outer membrane</keyword>
<evidence type="ECO:0000256" key="6">
    <source>
        <dbReference type="SAM" id="SignalP"/>
    </source>
</evidence>
<keyword evidence="2 4" id="KW-0472">Membrane</keyword>
<dbReference type="OrthoDB" id="5476657at2"/>
<dbReference type="STRING" id="1166337.SAMN05192580_1457"/>
<proteinExistence type="inferred from homology"/>
<dbReference type="PANTHER" id="PTHR40980:SF3">
    <property type="entry name" value="TONB-DEPENDENT RECEPTOR-LIKE BETA-BARREL DOMAIN-CONTAINING PROTEIN"/>
    <property type="match status" value="1"/>
</dbReference>
<comment type="similarity">
    <text evidence="4">Belongs to the TonB-dependent receptor family.</text>
</comment>
<gene>
    <name evidence="9" type="ORF">SAMN05192580_1457</name>
</gene>
<dbReference type="InterPro" id="IPR010104">
    <property type="entry name" value="TonB_rcpt_bac"/>
</dbReference>
<evidence type="ECO:0000259" key="7">
    <source>
        <dbReference type="Pfam" id="PF00593"/>
    </source>
</evidence>
<evidence type="ECO:0000313" key="9">
    <source>
        <dbReference type="EMBL" id="SFR87657.1"/>
    </source>
</evidence>